<accession>A0A0A9DNG5</accession>
<dbReference type="InterPro" id="IPR049076">
    <property type="entry name" value="ACCA"/>
</dbReference>
<feature type="domain" description="Acetyl-coenzyme A carboxylase carboxyl transferase subunit beta" evidence="3">
    <location>
        <begin position="23"/>
        <end position="87"/>
    </location>
</feature>
<evidence type="ECO:0000256" key="1">
    <source>
        <dbReference type="ARBA" id="ARBA00022741"/>
    </source>
</evidence>
<dbReference type="Gene3D" id="3.90.226.10">
    <property type="entry name" value="2-enoyl-CoA Hydratase, Chain A, domain 1"/>
    <property type="match status" value="1"/>
</dbReference>
<name>A0A0A9DNG5_ARUDO</name>
<dbReference type="PANTHER" id="PTHR45728:SF4">
    <property type="entry name" value="ACETYL-COA CARBOXYLASE 2"/>
    <property type="match status" value="1"/>
</dbReference>
<reference evidence="4" key="1">
    <citation type="submission" date="2014-09" db="EMBL/GenBank/DDBJ databases">
        <authorList>
            <person name="Magalhaes I.L.F."/>
            <person name="Oliveira U."/>
            <person name="Santos F.R."/>
            <person name="Vidigal T.H.D.A."/>
            <person name="Brescovit A.D."/>
            <person name="Santos A.J."/>
        </authorList>
    </citation>
    <scope>NUCLEOTIDE SEQUENCE</scope>
    <source>
        <tissue evidence="4">Shoot tissue taken approximately 20 cm above the soil surface</tissue>
    </source>
</reference>
<reference evidence="4" key="2">
    <citation type="journal article" date="2015" name="Data Brief">
        <title>Shoot transcriptome of the giant reed, Arundo donax.</title>
        <authorList>
            <person name="Barrero R.A."/>
            <person name="Guerrero F.D."/>
            <person name="Moolhuijzen P."/>
            <person name="Goolsby J.A."/>
            <person name="Tidwell J."/>
            <person name="Bellgard S.E."/>
            <person name="Bellgard M.I."/>
        </authorList>
    </citation>
    <scope>NUCLEOTIDE SEQUENCE</scope>
    <source>
        <tissue evidence="4">Shoot tissue taken approximately 20 cm above the soil surface</tissue>
    </source>
</reference>
<keyword evidence="1" id="KW-0547">Nucleotide-binding</keyword>
<dbReference type="GO" id="GO:0006633">
    <property type="term" value="P:fatty acid biosynthetic process"/>
    <property type="evidence" value="ECO:0007669"/>
    <property type="project" value="TreeGrafter"/>
</dbReference>
<dbReference type="InterPro" id="IPR034733">
    <property type="entry name" value="AcCoA_carboxyl_beta"/>
</dbReference>
<sequence>MGRLDPELINLKAKVQGAKLGNGSLESIQKSIEARTKQLLPLYTQIAIRFAELHDTSLRMAAKGVIKKVVDWEESRSFFYKRLRRRISEDVIAKEIRGVVGEQFSHRSAIELIKKWYLASQAETGSTEWDDDDDAFVAWKDNPENYKGYIQELRAQKVSQSLSDLANSSSDLQAFSQGLATLLDKMEPSQRAQFIQEVKKVLG</sequence>
<proteinExistence type="predicted"/>
<dbReference type="SUPFAM" id="SSF52096">
    <property type="entry name" value="ClpP/crotonase"/>
    <property type="match status" value="1"/>
</dbReference>
<dbReference type="GO" id="GO:0005524">
    <property type="term" value="F:ATP binding"/>
    <property type="evidence" value="ECO:0007669"/>
    <property type="project" value="UniProtKB-KW"/>
</dbReference>
<dbReference type="Pfam" id="PF01039">
    <property type="entry name" value="Carboxyl_trans"/>
    <property type="match status" value="1"/>
</dbReference>
<keyword evidence="2" id="KW-0067">ATP-binding</keyword>
<dbReference type="AlphaFoldDB" id="A0A0A9DNG5"/>
<evidence type="ECO:0000313" key="4">
    <source>
        <dbReference type="EMBL" id="JAD89356.1"/>
    </source>
</evidence>
<dbReference type="EMBL" id="GBRH01208539">
    <property type="protein sequence ID" value="JAD89356.1"/>
    <property type="molecule type" value="Transcribed_RNA"/>
</dbReference>
<dbReference type="GO" id="GO:0003989">
    <property type="term" value="F:acetyl-CoA carboxylase activity"/>
    <property type="evidence" value="ECO:0007669"/>
    <property type="project" value="InterPro"/>
</dbReference>
<protein>
    <submittedName>
        <fullName evidence="4">ACC1</fullName>
    </submittedName>
</protein>
<evidence type="ECO:0000259" key="3">
    <source>
        <dbReference type="Pfam" id="PF01039"/>
    </source>
</evidence>
<evidence type="ECO:0000256" key="2">
    <source>
        <dbReference type="ARBA" id="ARBA00022840"/>
    </source>
</evidence>
<dbReference type="PANTHER" id="PTHR45728">
    <property type="entry name" value="ACETYL-COA CARBOXYLASE, ISOFORM A"/>
    <property type="match status" value="1"/>
</dbReference>
<organism evidence="4">
    <name type="scientific">Arundo donax</name>
    <name type="common">Giant reed</name>
    <name type="synonym">Donax arundinaceus</name>
    <dbReference type="NCBI Taxonomy" id="35708"/>
    <lineage>
        <taxon>Eukaryota</taxon>
        <taxon>Viridiplantae</taxon>
        <taxon>Streptophyta</taxon>
        <taxon>Embryophyta</taxon>
        <taxon>Tracheophyta</taxon>
        <taxon>Spermatophyta</taxon>
        <taxon>Magnoliopsida</taxon>
        <taxon>Liliopsida</taxon>
        <taxon>Poales</taxon>
        <taxon>Poaceae</taxon>
        <taxon>PACMAD clade</taxon>
        <taxon>Arundinoideae</taxon>
        <taxon>Arundineae</taxon>
        <taxon>Arundo</taxon>
    </lineage>
</organism>
<dbReference type="InterPro" id="IPR029045">
    <property type="entry name" value="ClpP/crotonase-like_dom_sf"/>
</dbReference>